<dbReference type="EMBL" id="CP030862">
    <property type="protein sequence ID" value="AXE24429.1"/>
    <property type="molecule type" value="Genomic_DNA"/>
</dbReference>
<sequence>MLVKRRLVERHWLPEDTDIRVTRLRVTPGPAPEVEVFLFPRCSPGYKDDVSSEERVHGFENHVGLFMARAEEPVLTRLADRLETAGLMVYEGSAHNPHENTTMLYFAPSAPVATARRRFPRWELQCAGDLSACAARRPVRAEALRLAYEALKANRAETALTRLSRPPVPVAAAER</sequence>
<evidence type="ECO:0000313" key="2">
    <source>
        <dbReference type="Proteomes" id="UP000252004"/>
    </source>
</evidence>
<proteinExistence type="predicted"/>
<dbReference type="AlphaFoldDB" id="A0A344U0K8"/>
<dbReference type="KEGG" id="sgz:C0216_14050"/>
<dbReference type="Proteomes" id="UP000252004">
    <property type="component" value="Chromosome"/>
</dbReference>
<organism evidence="1 2">
    <name type="scientific">Streptomyces globosus</name>
    <dbReference type="NCBI Taxonomy" id="68209"/>
    <lineage>
        <taxon>Bacteria</taxon>
        <taxon>Bacillati</taxon>
        <taxon>Actinomycetota</taxon>
        <taxon>Actinomycetes</taxon>
        <taxon>Kitasatosporales</taxon>
        <taxon>Streptomycetaceae</taxon>
        <taxon>Streptomyces</taxon>
    </lineage>
</organism>
<gene>
    <name evidence="1" type="ORF">C0216_14050</name>
</gene>
<protein>
    <submittedName>
        <fullName evidence="1">Uncharacterized protein</fullName>
    </submittedName>
</protein>
<name>A0A344U0K8_9ACTN</name>
<dbReference type="RefSeq" id="WP_114055612.1">
    <property type="nucleotide sequence ID" value="NZ_BAAAMT010000177.1"/>
</dbReference>
<keyword evidence="2" id="KW-1185">Reference proteome</keyword>
<reference evidence="1 2" key="1">
    <citation type="submission" date="2018-01" db="EMBL/GenBank/DDBJ databases">
        <title>Draft genome Sequence of streptomyces globosus LZH-48.</title>
        <authorList>
            <person name="Ran K."/>
            <person name="Li Z."/>
            <person name="Wei S."/>
            <person name="Dong R."/>
        </authorList>
    </citation>
    <scope>NUCLEOTIDE SEQUENCE [LARGE SCALE GENOMIC DNA]</scope>
    <source>
        <strain evidence="1 2">LZH-48</strain>
    </source>
</reference>
<evidence type="ECO:0000313" key="1">
    <source>
        <dbReference type="EMBL" id="AXE24429.1"/>
    </source>
</evidence>
<dbReference type="OrthoDB" id="4145676at2"/>
<accession>A0A344U0K8</accession>